<name>A0A6G1HEI4_9PEZI</name>
<dbReference type="EMBL" id="ML977139">
    <property type="protein sequence ID" value="KAF1991462.1"/>
    <property type="molecule type" value="Genomic_DNA"/>
</dbReference>
<protein>
    <submittedName>
        <fullName evidence="2">Uncharacterized protein</fullName>
    </submittedName>
</protein>
<gene>
    <name evidence="2" type="ORF">K402DRAFT_368059</name>
</gene>
<dbReference type="OrthoDB" id="4448936at2759"/>
<feature type="region of interest" description="Disordered" evidence="1">
    <location>
        <begin position="1"/>
        <end position="36"/>
    </location>
</feature>
<proteinExistence type="predicted"/>
<sequence length="386" mass="43797">MFRMEFSTPRTPERPLDHRPVDSPFSDYYTEPAFSPDPFTSSGPLQKNLIHRLSTIAGQIVRNQPDEQFAAFLNAKLDNLESILAAPDSQSRKPEIDDSGLFLGDDETGEGLGIETTIENDVDDHHGREYGHSDVSDTTDSSHDISAQEMQAMVERVAAVSQQLRLRYEEVKHLNDLAIVRIESSTAENLRLRSENDSLRSDISFDHSELLFLKLQLRAIEAQAEAVLDRSTDASLMESIERWKLDYKDVDKRFKARRISYKSDSVEEVNRPASPGTKVYERRGKNGEIEYVTTRKILTITRPASKGKPFIVRTPTKLEGEIRDITAPKYDTKASMNTFDEHALEDESVADKQVIIKVEEKTPWQELVDGINDFIGMNMVDTDDEN</sequence>
<accession>A0A6G1HEI4</accession>
<feature type="compositionally biased region" description="Basic and acidic residues" evidence="1">
    <location>
        <begin position="11"/>
        <end position="21"/>
    </location>
</feature>
<dbReference type="Proteomes" id="UP000800041">
    <property type="component" value="Unassembled WGS sequence"/>
</dbReference>
<organism evidence="2 3">
    <name type="scientific">Aulographum hederae CBS 113979</name>
    <dbReference type="NCBI Taxonomy" id="1176131"/>
    <lineage>
        <taxon>Eukaryota</taxon>
        <taxon>Fungi</taxon>
        <taxon>Dikarya</taxon>
        <taxon>Ascomycota</taxon>
        <taxon>Pezizomycotina</taxon>
        <taxon>Dothideomycetes</taxon>
        <taxon>Pleosporomycetidae</taxon>
        <taxon>Aulographales</taxon>
        <taxon>Aulographaceae</taxon>
    </lineage>
</organism>
<dbReference type="AlphaFoldDB" id="A0A6G1HEI4"/>
<reference evidence="2" key="1">
    <citation type="journal article" date="2020" name="Stud. Mycol.">
        <title>101 Dothideomycetes genomes: a test case for predicting lifestyles and emergence of pathogens.</title>
        <authorList>
            <person name="Haridas S."/>
            <person name="Albert R."/>
            <person name="Binder M."/>
            <person name="Bloem J."/>
            <person name="Labutti K."/>
            <person name="Salamov A."/>
            <person name="Andreopoulos B."/>
            <person name="Baker S."/>
            <person name="Barry K."/>
            <person name="Bills G."/>
            <person name="Bluhm B."/>
            <person name="Cannon C."/>
            <person name="Castanera R."/>
            <person name="Culley D."/>
            <person name="Daum C."/>
            <person name="Ezra D."/>
            <person name="Gonzalez J."/>
            <person name="Henrissat B."/>
            <person name="Kuo A."/>
            <person name="Liang C."/>
            <person name="Lipzen A."/>
            <person name="Lutzoni F."/>
            <person name="Magnuson J."/>
            <person name="Mondo S."/>
            <person name="Nolan M."/>
            <person name="Ohm R."/>
            <person name="Pangilinan J."/>
            <person name="Park H.-J."/>
            <person name="Ramirez L."/>
            <person name="Alfaro M."/>
            <person name="Sun H."/>
            <person name="Tritt A."/>
            <person name="Yoshinaga Y."/>
            <person name="Zwiers L.-H."/>
            <person name="Turgeon B."/>
            <person name="Goodwin S."/>
            <person name="Spatafora J."/>
            <person name="Crous P."/>
            <person name="Grigoriev I."/>
        </authorList>
    </citation>
    <scope>NUCLEOTIDE SEQUENCE</scope>
    <source>
        <strain evidence="2">CBS 113979</strain>
    </source>
</reference>
<evidence type="ECO:0000313" key="2">
    <source>
        <dbReference type="EMBL" id="KAF1991462.1"/>
    </source>
</evidence>
<evidence type="ECO:0000256" key="1">
    <source>
        <dbReference type="SAM" id="MobiDB-lite"/>
    </source>
</evidence>
<keyword evidence="3" id="KW-1185">Reference proteome</keyword>
<evidence type="ECO:0000313" key="3">
    <source>
        <dbReference type="Proteomes" id="UP000800041"/>
    </source>
</evidence>